<name>A0A1Y2D9N7_9PEZI</name>
<dbReference type="PANTHER" id="PTHR11709:SF488">
    <property type="entry name" value="LACCASE-RELATED"/>
    <property type="match status" value="1"/>
</dbReference>
<dbReference type="Pfam" id="PF07731">
    <property type="entry name" value="Cu-oxidase_2"/>
    <property type="match status" value="1"/>
</dbReference>
<dbReference type="Gene3D" id="2.60.40.420">
    <property type="entry name" value="Cupredoxins - blue copper proteins"/>
    <property type="match status" value="3"/>
</dbReference>
<dbReference type="Proteomes" id="UP000193689">
    <property type="component" value="Unassembled WGS sequence"/>
</dbReference>
<evidence type="ECO:0000313" key="12">
    <source>
        <dbReference type="Proteomes" id="UP000193689"/>
    </source>
</evidence>
<dbReference type="InterPro" id="IPR001117">
    <property type="entry name" value="Cu-oxidase_2nd"/>
</dbReference>
<dbReference type="EMBL" id="MCFJ01000025">
    <property type="protein sequence ID" value="ORY55894.1"/>
    <property type="molecule type" value="Genomic_DNA"/>
</dbReference>
<evidence type="ECO:0000259" key="8">
    <source>
        <dbReference type="Pfam" id="PF00394"/>
    </source>
</evidence>
<feature type="domain" description="Plastocyanin-like" evidence="10">
    <location>
        <begin position="34"/>
        <end position="144"/>
    </location>
</feature>
<dbReference type="PROSITE" id="PS00079">
    <property type="entry name" value="MULTICOPPER_OXIDASE1"/>
    <property type="match status" value="1"/>
</dbReference>
<dbReference type="InParanoid" id="A0A1Y2D9N7"/>
<dbReference type="GeneID" id="63781138"/>
<organism evidence="11 12">
    <name type="scientific">Pseudomassariella vexata</name>
    <dbReference type="NCBI Taxonomy" id="1141098"/>
    <lineage>
        <taxon>Eukaryota</taxon>
        <taxon>Fungi</taxon>
        <taxon>Dikarya</taxon>
        <taxon>Ascomycota</taxon>
        <taxon>Pezizomycotina</taxon>
        <taxon>Sordariomycetes</taxon>
        <taxon>Xylariomycetidae</taxon>
        <taxon>Amphisphaeriales</taxon>
        <taxon>Pseudomassariaceae</taxon>
        <taxon>Pseudomassariella</taxon>
    </lineage>
</organism>
<dbReference type="InterPro" id="IPR045087">
    <property type="entry name" value="Cu-oxidase_fam"/>
</dbReference>
<evidence type="ECO:0000256" key="3">
    <source>
        <dbReference type="ARBA" id="ARBA00022729"/>
    </source>
</evidence>
<keyword evidence="2" id="KW-0479">Metal-binding</keyword>
<evidence type="ECO:0000256" key="7">
    <source>
        <dbReference type="ARBA" id="ARBA00023180"/>
    </source>
</evidence>
<dbReference type="AlphaFoldDB" id="A0A1Y2D9N7"/>
<comment type="caution">
    <text evidence="11">The sequence shown here is derived from an EMBL/GenBank/DDBJ whole genome shotgun (WGS) entry which is preliminary data.</text>
</comment>
<dbReference type="CDD" id="cd13850">
    <property type="entry name" value="CuRO_1_Abr2_like"/>
    <property type="match status" value="1"/>
</dbReference>
<dbReference type="PANTHER" id="PTHR11709">
    <property type="entry name" value="MULTI-COPPER OXIDASE"/>
    <property type="match status" value="1"/>
</dbReference>
<dbReference type="InterPro" id="IPR008972">
    <property type="entry name" value="Cupredoxin"/>
</dbReference>
<evidence type="ECO:0000256" key="6">
    <source>
        <dbReference type="ARBA" id="ARBA00023008"/>
    </source>
</evidence>
<dbReference type="GO" id="GO:0005507">
    <property type="term" value="F:copper ion binding"/>
    <property type="evidence" value="ECO:0007669"/>
    <property type="project" value="InterPro"/>
</dbReference>
<keyword evidence="5" id="KW-0560">Oxidoreductase</keyword>
<comment type="similarity">
    <text evidence="1">Belongs to the multicopper oxidase family.</text>
</comment>
<keyword evidence="3" id="KW-0732">Signal</keyword>
<reference evidence="11 12" key="1">
    <citation type="submission" date="2016-07" db="EMBL/GenBank/DDBJ databases">
        <title>Pervasive Adenine N6-methylation of Active Genes in Fungi.</title>
        <authorList>
            <consortium name="DOE Joint Genome Institute"/>
            <person name="Mondo S.J."/>
            <person name="Dannebaum R.O."/>
            <person name="Kuo R.C."/>
            <person name="Labutti K."/>
            <person name="Haridas S."/>
            <person name="Kuo A."/>
            <person name="Salamov A."/>
            <person name="Ahrendt S.R."/>
            <person name="Lipzen A."/>
            <person name="Sullivan W."/>
            <person name="Andreopoulos W.B."/>
            <person name="Clum A."/>
            <person name="Lindquist E."/>
            <person name="Daum C."/>
            <person name="Ramamoorthy G.K."/>
            <person name="Gryganskyi A."/>
            <person name="Culley D."/>
            <person name="Magnuson J.K."/>
            <person name="James T.Y."/>
            <person name="O'Malley M.A."/>
            <person name="Stajich J.E."/>
            <person name="Spatafora J.W."/>
            <person name="Visel A."/>
            <person name="Grigoriev I.V."/>
        </authorList>
    </citation>
    <scope>NUCLEOTIDE SEQUENCE [LARGE SCALE GENOMIC DNA]</scope>
    <source>
        <strain evidence="11 12">CBS 129021</strain>
    </source>
</reference>
<dbReference type="OrthoDB" id="2121828at2759"/>
<dbReference type="SUPFAM" id="SSF49503">
    <property type="entry name" value="Cupredoxins"/>
    <property type="match status" value="3"/>
</dbReference>
<dbReference type="InterPro" id="IPR011707">
    <property type="entry name" value="Cu-oxidase-like_N"/>
</dbReference>
<dbReference type="RefSeq" id="XP_040709846.1">
    <property type="nucleotide sequence ID" value="XM_040864926.1"/>
</dbReference>
<keyword evidence="7" id="KW-0325">Glycoprotein</keyword>
<evidence type="ECO:0000259" key="9">
    <source>
        <dbReference type="Pfam" id="PF07731"/>
    </source>
</evidence>
<accession>A0A1Y2D9N7</accession>
<feature type="domain" description="Plastocyanin-like" evidence="9">
    <location>
        <begin position="468"/>
        <end position="586"/>
    </location>
</feature>
<evidence type="ECO:0000256" key="5">
    <source>
        <dbReference type="ARBA" id="ARBA00023002"/>
    </source>
</evidence>
<dbReference type="GO" id="GO:0016491">
    <property type="term" value="F:oxidoreductase activity"/>
    <property type="evidence" value="ECO:0007669"/>
    <property type="project" value="UniProtKB-KW"/>
</dbReference>
<dbReference type="FunFam" id="2.60.40.420:FF:000036">
    <property type="entry name" value="L-ascorbate oxidase"/>
    <property type="match status" value="1"/>
</dbReference>
<evidence type="ECO:0000259" key="10">
    <source>
        <dbReference type="Pfam" id="PF07732"/>
    </source>
</evidence>
<feature type="domain" description="Plastocyanin-like" evidence="8">
    <location>
        <begin position="301"/>
        <end position="365"/>
    </location>
</feature>
<keyword evidence="4" id="KW-0677">Repeat</keyword>
<gene>
    <name evidence="11" type="ORF">BCR38DRAFT_505746</name>
</gene>
<dbReference type="PROSITE" id="PS00080">
    <property type="entry name" value="MULTICOPPER_OXIDASE2"/>
    <property type="match status" value="1"/>
</dbReference>
<proteinExistence type="inferred from homology"/>
<dbReference type="InterPro" id="IPR011706">
    <property type="entry name" value="Cu-oxidase_C"/>
</dbReference>
<dbReference type="InterPro" id="IPR033138">
    <property type="entry name" value="Cu_oxidase_CS"/>
</dbReference>
<evidence type="ECO:0000256" key="4">
    <source>
        <dbReference type="ARBA" id="ARBA00022737"/>
    </source>
</evidence>
<evidence type="ECO:0000313" key="11">
    <source>
        <dbReference type="EMBL" id="ORY55894.1"/>
    </source>
</evidence>
<protein>
    <submittedName>
        <fullName evidence="11">Multicopper oxidase</fullName>
    </submittedName>
</protein>
<dbReference type="CDD" id="cd13898">
    <property type="entry name" value="CuRO_3_Abr2_like"/>
    <property type="match status" value="1"/>
</dbReference>
<dbReference type="Pfam" id="PF00394">
    <property type="entry name" value="Cu-oxidase"/>
    <property type="match status" value="1"/>
</dbReference>
<evidence type="ECO:0000256" key="1">
    <source>
        <dbReference type="ARBA" id="ARBA00010609"/>
    </source>
</evidence>
<evidence type="ECO:0000256" key="2">
    <source>
        <dbReference type="ARBA" id="ARBA00022723"/>
    </source>
</evidence>
<keyword evidence="6" id="KW-0186">Copper</keyword>
<dbReference type="STRING" id="1141098.A0A1Y2D9N7"/>
<sequence>MTCVDVRDTTQGLSCVACQSKSKTRHYDLALTWEYGAPDGFGRKVFKINGQFPGPTLELNEGDHVVVHVKNLTPYSTTVHYHGIEMLGTPEYDGVPGITQKRIPPSCSFTYKWKATQHGSFFYHAHSDSQINDGLYGPIIIHPASTTPVPYQLITNSSKSLAAIKLAETKRIPLLLSDWRHITSDYEWELSQKSGVETPCFDSMLVNGKGKVICLSTEEQAVLITANQQMLLGFVPGSNLTDKSCLPAPVIATRAAPGAPAPNFDIIPANFFYGCTETQSSSDVIKITQETIADETWAMFDLIGSLALQNVQVSFDELTMYVIEADGNYIEPQAVHSLLITNGQRYTVVLKLENPRRYTFRVSGISDPQILFGTAVLDFKIKGTNQSTIPTVPYINEVGVNTTGAVVPFDFAGTKSFLPQPIPQAPDATFKMTMRVDGQVIYWAFNETILPLNYDDVRPPLLFAPQPDRQDNHTITIHKNNTWVDYIMMVPGVQPAHPVHVHGRHFYVLGSGEGNFTWDTVEEAAAAVPESFNLVNPPLRDTIATPFAGPSGSWLAIRRPSDNPGVWLMHCHIQSHIQGGMSMIIQDGIDDLPAIPAEYGWTC</sequence>
<keyword evidence="12" id="KW-1185">Reference proteome</keyword>
<dbReference type="Pfam" id="PF07732">
    <property type="entry name" value="Cu-oxidase_3"/>
    <property type="match status" value="1"/>
</dbReference>
<dbReference type="InterPro" id="IPR002355">
    <property type="entry name" value="Cu_oxidase_Cu_BS"/>
</dbReference>